<keyword evidence="7 10" id="KW-0030">Aminoacyl-tRNA synthetase</keyword>
<sequence length="313" mass="34990">MQNQKPKPRILTGDRPTGPLHLGHYVGTLANRVKLQDQYDCFFIIADLHTLTTAATKDKTSAIPDRVRGLVLDYLSIGIDPEKSVIYQQSRVPQVAYLATIFSNLISVPRAQRVPTLKEIMHDLHIQQPSLGLLNYPVLQAADILMVKANLVPVGKDQESHVEISREIARDFNKIFGEVFPIPKALIGDIPTLIGTDGQAKMSKSIGNCIYLSDDSDTVLQKVKTMYTDPNRIHPTDPGKVEGNPVFIYHDAFNDNKSEVADLKDRYQKGTVGDVEVKQKLAVAINKFLDPIRQTRQKFESKPDLIDDIITKP</sequence>
<dbReference type="Gene3D" id="1.10.240.10">
    <property type="entry name" value="Tyrosyl-Transfer RNA Synthetase"/>
    <property type="match status" value="1"/>
</dbReference>
<dbReference type="Pfam" id="PF00579">
    <property type="entry name" value="tRNA-synt_1b"/>
    <property type="match status" value="1"/>
</dbReference>
<dbReference type="GO" id="GO:0005829">
    <property type="term" value="C:cytosol"/>
    <property type="evidence" value="ECO:0007669"/>
    <property type="project" value="TreeGrafter"/>
</dbReference>
<keyword evidence="5 10" id="KW-0067">ATP-binding</keyword>
<keyword evidence="3 10" id="KW-0436">Ligase</keyword>
<dbReference type="InterPro" id="IPR001412">
    <property type="entry name" value="aa-tRNA-synth_I_CS"/>
</dbReference>
<accession>A0A0G0JSL2</accession>
<evidence type="ECO:0000256" key="10">
    <source>
        <dbReference type="RuleBase" id="RU363036"/>
    </source>
</evidence>
<dbReference type="PRINTS" id="PR01039">
    <property type="entry name" value="TRNASYNTHTRP"/>
</dbReference>
<comment type="similarity">
    <text evidence="1 10">Belongs to the class-I aminoacyl-tRNA synthetase family.</text>
</comment>
<evidence type="ECO:0000256" key="3">
    <source>
        <dbReference type="ARBA" id="ARBA00022598"/>
    </source>
</evidence>
<keyword evidence="4 10" id="KW-0547">Nucleotide-binding</keyword>
<dbReference type="InterPro" id="IPR002306">
    <property type="entry name" value="Trp-tRNA-ligase"/>
</dbReference>
<evidence type="ECO:0000256" key="1">
    <source>
        <dbReference type="ARBA" id="ARBA00005594"/>
    </source>
</evidence>
<dbReference type="EMBL" id="LBUT01000014">
    <property type="protein sequence ID" value="KKQ69627.1"/>
    <property type="molecule type" value="Genomic_DNA"/>
</dbReference>
<organism evidence="11 12">
    <name type="scientific">Candidatus Shapirobacteria bacterium GW2011_GWE2_38_30</name>
    <dbReference type="NCBI Taxonomy" id="1618490"/>
    <lineage>
        <taxon>Bacteria</taxon>
        <taxon>Candidatus Shapironibacteriota</taxon>
    </lineage>
</organism>
<evidence type="ECO:0000256" key="6">
    <source>
        <dbReference type="ARBA" id="ARBA00022917"/>
    </source>
</evidence>
<evidence type="ECO:0000256" key="7">
    <source>
        <dbReference type="ARBA" id="ARBA00023146"/>
    </source>
</evidence>
<dbReference type="STRING" id="1618490.US90_C0014G0019"/>
<dbReference type="PATRIC" id="fig|1618490.4.peg.561"/>
<dbReference type="PANTHER" id="PTHR43766:SF1">
    <property type="entry name" value="TRYPTOPHAN--TRNA LIGASE, MITOCHONDRIAL"/>
    <property type="match status" value="1"/>
</dbReference>
<gene>
    <name evidence="11" type="ORF">US90_C0014G0019</name>
</gene>
<dbReference type="CDD" id="cd00806">
    <property type="entry name" value="TrpRS_core"/>
    <property type="match status" value="1"/>
</dbReference>
<dbReference type="GO" id="GO:0004830">
    <property type="term" value="F:tryptophan-tRNA ligase activity"/>
    <property type="evidence" value="ECO:0007669"/>
    <property type="project" value="UniProtKB-UniRule"/>
</dbReference>
<keyword evidence="6 10" id="KW-0648">Protein biosynthesis</keyword>
<dbReference type="PROSITE" id="PS00178">
    <property type="entry name" value="AA_TRNA_LIGASE_I"/>
    <property type="match status" value="1"/>
</dbReference>
<dbReference type="Proteomes" id="UP000034406">
    <property type="component" value="Unassembled WGS sequence"/>
</dbReference>
<dbReference type="GO" id="GO:0005524">
    <property type="term" value="F:ATP binding"/>
    <property type="evidence" value="ECO:0007669"/>
    <property type="project" value="UniProtKB-KW"/>
</dbReference>
<evidence type="ECO:0000256" key="8">
    <source>
        <dbReference type="ARBA" id="ARBA00049929"/>
    </source>
</evidence>
<dbReference type="InterPro" id="IPR050203">
    <property type="entry name" value="Trp-tRNA_synthetase"/>
</dbReference>
<protein>
    <recommendedName>
        <fullName evidence="2 9">Tryptophan--tRNA ligase</fullName>
        <ecNumber evidence="2 9">6.1.1.2</ecNumber>
    </recommendedName>
</protein>
<evidence type="ECO:0000313" key="12">
    <source>
        <dbReference type="Proteomes" id="UP000034406"/>
    </source>
</evidence>
<evidence type="ECO:0000256" key="5">
    <source>
        <dbReference type="ARBA" id="ARBA00022840"/>
    </source>
</evidence>
<dbReference type="NCBIfam" id="TIGR00233">
    <property type="entry name" value="trpS"/>
    <property type="match status" value="1"/>
</dbReference>
<name>A0A0G0JSL2_9BACT</name>
<proteinExistence type="inferred from homology"/>
<dbReference type="Gene3D" id="3.40.50.620">
    <property type="entry name" value="HUPs"/>
    <property type="match status" value="1"/>
</dbReference>
<comment type="catalytic activity">
    <reaction evidence="8">
        <text>tRNA(Trp) + L-tryptophan + ATP = L-tryptophyl-tRNA(Trp) + AMP + diphosphate + H(+)</text>
        <dbReference type="Rhea" id="RHEA:24080"/>
        <dbReference type="Rhea" id="RHEA-COMP:9671"/>
        <dbReference type="Rhea" id="RHEA-COMP:9705"/>
        <dbReference type="ChEBI" id="CHEBI:15378"/>
        <dbReference type="ChEBI" id="CHEBI:30616"/>
        <dbReference type="ChEBI" id="CHEBI:33019"/>
        <dbReference type="ChEBI" id="CHEBI:57912"/>
        <dbReference type="ChEBI" id="CHEBI:78442"/>
        <dbReference type="ChEBI" id="CHEBI:78535"/>
        <dbReference type="ChEBI" id="CHEBI:456215"/>
        <dbReference type="EC" id="6.1.1.2"/>
    </reaction>
</comment>
<dbReference type="PANTHER" id="PTHR43766">
    <property type="entry name" value="TRYPTOPHAN--TRNA LIGASE, MITOCHONDRIAL"/>
    <property type="match status" value="1"/>
</dbReference>
<evidence type="ECO:0000313" key="11">
    <source>
        <dbReference type="EMBL" id="KKQ69627.1"/>
    </source>
</evidence>
<evidence type="ECO:0000256" key="2">
    <source>
        <dbReference type="ARBA" id="ARBA00013161"/>
    </source>
</evidence>
<comment type="caution">
    <text evidence="11">The sequence shown here is derived from an EMBL/GenBank/DDBJ whole genome shotgun (WGS) entry which is preliminary data.</text>
</comment>
<evidence type="ECO:0000256" key="4">
    <source>
        <dbReference type="ARBA" id="ARBA00022741"/>
    </source>
</evidence>
<reference evidence="11 12" key="1">
    <citation type="journal article" date="2015" name="Nature">
        <title>rRNA introns, odd ribosomes, and small enigmatic genomes across a large radiation of phyla.</title>
        <authorList>
            <person name="Brown C.T."/>
            <person name="Hug L.A."/>
            <person name="Thomas B.C."/>
            <person name="Sharon I."/>
            <person name="Castelle C.J."/>
            <person name="Singh A."/>
            <person name="Wilkins M.J."/>
            <person name="Williams K.H."/>
            <person name="Banfield J.F."/>
        </authorList>
    </citation>
    <scope>NUCLEOTIDE SEQUENCE [LARGE SCALE GENOMIC DNA]</scope>
</reference>
<evidence type="ECO:0000256" key="9">
    <source>
        <dbReference type="NCBIfam" id="TIGR00233"/>
    </source>
</evidence>
<dbReference type="GO" id="GO:0006436">
    <property type="term" value="P:tryptophanyl-tRNA aminoacylation"/>
    <property type="evidence" value="ECO:0007669"/>
    <property type="project" value="UniProtKB-UniRule"/>
</dbReference>
<dbReference type="AlphaFoldDB" id="A0A0G0JSL2"/>
<dbReference type="EC" id="6.1.1.2" evidence="2 9"/>
<dbReference type="InterPro" id="IPR014729">
    <property type="entry name" value="Rossmann-like_a/b/a_fold"/>
</dbReference>
<dbReference type="FunFam" id="1.10.240.10:FF:000005">
    <property type="entry name" value="Tryptophan--tRNA ligase"/>
    <property type="match status" value="1"/>
</dbReference>
<dbReference type="SUPFAM" id="SSF52374">
    <property type="entry name" value="Nucleotidylyl transferase"/>
    <property type="match status" value="1"/>
</dbReference>
<dbReference type="InterPro" id="IPR002305">
    <property type="entry name" value="aa-tRNA-synth_Ic"/>
</dbReference>